<evidence type="ECO:0000259" key="5">
    <source>
        <dbReference type="Pfam" id="PF10531"/>
    </source>
</evidence>
<accession>A0A0F5FSD4</accession>
<dbReference type="InterPro" id="IPR003715">
    <property type="entry name" value="Poly_export_N"/>
</dbReference>
<keyword evidence="1" id="KW-0732">Signal</keyword>
<dbReference type="Gene3D" id="3.30.1950.10">
    <property type="entry name" value="wza like domain"/>
    <property type="match status" value="1"/>
</dbReference>
<dbReference type="PATRIC" id="fig|443610.3.peg.499"/>
<feature type="region of interest" description="Disordered" evidence="3">
    <location>
        <begin position="409"/>
        <end position="431"/>
    </location>
</feature>
<proteinExistence type="predicted"/>
<dbReference type="GO" id="GO:0015159">
    <property type="term" value="F:polysaccharide transmembrane transporter activity"/>
    <property type="evidence" value="ECO:0007669"/>
    <property type="project" value="InterPro"/>
</dbReference>
<dbReference type="PANTHER" id="PTHR33619:SF3">
    <property type="entry name" value="POLYSACCHARIDE EXPORT PROTEIN GFCE-RELATED"/>
    <property type="match status" value="1"/>
</dbReference>
<name>A0A0F5FSD4_9HYPH</name>
<dbReference type="Pfam" id="PF02563">
    <property type="entry name" value="Poly_export"/>
    <property type="match status" value="1"/>
</dbReference>
<evidence type="ECO:0000259" key="4">
    <source>
        <dbReference type="Pfam" id="PF02563"/>
    </source>
</evidence>
<evidence type="ECO:0000313" key="7">
    <source>
        <dbReference type="EMBL" id="KKB11776.1"/>
    </source>
</evidence>
<dbReference type="Gene3D" id="3.10.560.10">
    <property type="entry name" value="Outer membrane lipoprotein wza domain like"/>
    <property type="match status" value="1"/>
</dbReference>
<dbReference type="AlphaFoldDB" id="A0A0F5FSD4"/>
<dbReference type="InterPro" id="IPR049712">
    <property type="entry name" value="Poly_export"/>
</dbReference>
<feature type="domain" description="AprE-like long alpha-helical hairpin" evidence="6">
    <location>
        <begin position="167"/>
        <end position="348"/>
    </location>
</feature>
<gene>
    <name evidence="7" type="ORF">VE25_11475</name>
</gene>
<comment type="caution">
    <text evidence="7">The sequence shown here is derived from an EMBL/GenBank/DDBJ whole genome shotgun (WGS) entry which is preliminary data.</text>
</comment>
<feature type="domain" description="Polysaccharide export protein N-terminal" evidence="4">
    <location>
        <begin position="59"/>
        <end position="114"/>
    </location>
</feature>
<dbReference type="RefSeq" id="WP_046108743.1">
    <property type="nucleotide sequence ID" value="NZ_JZEX01000108.1"/>
</dbReference>
<keyword evidence="8" id="KW-1185">Reference proteome</keyword>
<evidence type="ECO:0008006" key="9">
    <source>
        <dbReference type="Google" id="ProtNLM"/>
    </source>
</evidence>
<organism evidence="7 8">
    <name type="scientific">Devosia geojensis</name>
    <dbReference type="NCBI Taxonomy" id="443610"/>
    <lineage>
        <taxon>Bacteria</taxon>
        <taxon>Pseudomonadati</taxon>
        <taxon>Pseudomonadota</taxon>
        <taxon>Alphaproteobacteria</taxon>
        <taxon>Hyphomicrobiales</taxon>
        <taxon>Devosiaceae</taxon>
        <taxon>Devosia</taxon>
    </lineage>
</organism>
<dbReference type="OrthoDB" id="9798876at2"/>
<sequence>MLELSKVARWGAALAWTSVAAMTLASNQVRADDLVSQTKLRLTVLHWLPMEGEFRRWDALSGELQVSADGQLSLPLLGAVSTEGLGADALADDIADRLQERMGLLERPEVRLEVIEQPPIYVVGAVESPGEYAFRPGLTVLQALALGGGPLRSQDVDAPQERIELLSRLQILNGDIHNVLARLARLEAEASGSVAITFPAEVTESAEGPSITLHEQSLFTARVGALQRQRTALEELRELYDAEIEVLQSRVTNLDDRIAATEVDLERVATLLERGLATTSQRTELEVLLGDLRSDRLDHLTAIMRARQFLSQVGRDLTGLQDTRQSEIAQGLLTERATLERLRTEQNTTRKLLEELDRKLMTPGAGAAQTAATLAYTIIRTGENGSSEARADELTQLQPGDVVRVAVQSSVQPRPSDMASAALTASDPTVP</sequence>
<dbReference type="EMBL" id="JZEX01000108">
    <property type="protein sequence ID" value="KKB11776.1"/>
    <property type="molecule type" value="Genomic_DNA"/>
</dbReference>
<evidence type="ECO:0000256" key="2">
    <source>
        <dbReference type="SAM" id="Coils"/>
    </source>
</evidence>
<dbReference type="PANTHER" id="PTHR33619">
    <property type="entry name" value="POLYSACCHARIDE EXPORT PROTEIN GFCE-RELATED"/>
    <property type="match status" value="1"/>
</dbReference>
<feature type="domain" description="Soluble ligand binding" evidence="5">
    <location>
        <begin position="120"/>
        <end position="154"/>
    </location>
</feature>
<dbReference type="Pfam" id="PF25994">
    <property type="entry name" value="HH_AprE"/>
    <property type="match status" value="1"/>
</dbReference>
<protein>
    <recommendedName>
        <fullName evidence="9">Soluble ligand binding domain-containing protein</fullName>
    </recommendedName>
</protein>
<dbReference type="Pfam" id="PF10531">
    <property type="entry name" value="SLBB"/>
    <property type="match status" value="1"/>
</dbReference>
<dbReference type="STRING" id="443610.VE25_11475"/>
<keyword evidence="2" id="KW-0175">Coiled coil</keyword>
<evidence type="ECO:0000313" key="8">
    <source>
        <dbReference type="Proteomes" id="UP000033632"/>
    </source>
</evidence>
<feature type="coiled-coil region" evidence="2">
    <location>
        <begin position="230"/>
        <end position="264"/>
    </location>
</feature>
<evidence type="ECO:0000256" key="3">
    <source>
        <dbReference type="SAM" id="MobiDB-lite"/>
    </source>
</evidence>
<reference evidence="7 8" key="1">
    <citation type="submission" date="2015-03" db="EMBL/GenBank/DDBJ databases">
        <authorList>
            <person name="Hassan Y.I."/>
            <person name="Lepp D."/>
            <person name="Li X.-Z."/>
            <person name="Zhou T."/>
        </authorList>
    </citation>
    <scope>NUCLEOTIDE SEQUENCE [LARGE SCALE GENOMIC DNA]</scope>
    <source>
        <strain evidence="7 8">BD-c194</strain>
    </source>
</reference>
<evidence type="ECO:0000256" key="1">
    <source>
        <dbReference type="ARBA" id="ARBA00022729"/>
    </source>
</evidence>
<dbReference type="Proteomes" id="UP000033632">
    <property type="component" value="Unassembled WGS sequence"/>
</dbReference>
<evidence type="ECO:0000259" key="6">
    <source>
        <dbReference type="Pfam" id="PF25994"/>
    </source>
</evidence>
<dbReference type="InterPro" id="IPR058781">
    <property type="entry name" value="HH_AprE-like"/>
</dbReference>
<dbReference type="InterPro" id="IPR019554">
    <property type="entry name" value="Soluble_ligand-bd"/>
</dbReference>